<evidence type="ECO:0000313" key="1">
    <source>
        <dbReference type="EMBL" id="GIH86273.1"/>
    </source>
</evidence>
<accession>A0A8J3S375</accession>
<proteinExistence type="predicted"/>
<dbReference type="Proteomes" id="UP000655044">
    <property type="component" value="Unassembled WGS sequence"/>
</dbReference>
<sequence>MDNADWQRLINQLRRGDCTPFLGAGACLTLPTGSELSEEFATRYGYPFTDGHNLARVMQYAESVVKDPVDLKEEVCRRLRSCRRPPPGDPADPHALLAGFPMRTFLTTNYDDFLLRALRATGKEPYSAISPWDRDPTGALVVPEPTPDKPLVYHLHGAWTRPSSLVLTEHDYLTYLVNLVDTAASEAWRLIPMPVLRAMTSQPLLFIGYSLQDWTFRVLFHGLARNIPRSNKRRHVSVQLMPRISDLAGDAEAKARQYLTHYLNGWNISIYLGTASDFCDELRRRMG</sequence>
<dbReference type="AlphaFoldDB" id="A0A8J3S375"/>
<dbReference type="OrthoDB" id="3676657at2"/>
<keyword evidence="2" id="KW-1185">Reference proteome</keyword>
<name>A0A8J3S375_PLARO</name>
<dbReference type="SUPFAM" id="SSF52467">
    <property type="entry name" value="DHS-like NAD/FAD-binding domain"/>
    <property type="match status" value="1"/>
</dbReference>
<dbReference type="InterPro" id="IPR029035">
    <property type="entry name" value="DHS-like_NAD/FAD-binding_dom"/>
</dbReference>
<gene>
    <name evidence="1" type="ORF">Pro02_46810</name>
</gene>
<dbReference type="Pfam" id="PF13289">
    <property type="entry name" value="SIR2_2"/>
    <property type="match status" value="1"/>
</dbReference>
<evidence type="ECO:0008006" key="3">
    <source>
        <dbReference type="Google" id="ProtNLM"/>
    </source>
</evidence>
<evidence type="ECO:0000313" key="2">
    <source>
        <dbReference type="Proteomes" id="UP000655044"/>
    </source>
</evidence>
<reference evidence="1" key="1">
    <citation type="submission" date="2021-01" db="EMBL/GenBank/DDBJ databases">
        <title>Whole genome shotgun sequence of Planobispora rosea NBRC 15558.</title>
        <authorList>
            <person name="Komaki H."/>
            <person name="Tamura T."/>
        </authorList>
    </citation>
    <scope>NUCLEOTIDE SEQUENCE</scope>
    <source>
        <strain evidence="1">NBRC 15558</strain>
    </source>
</reference>
<comment type="caution">
    <text evidence="1">The sequence shown here is derived from an EMBL/GenBank/DDBJ whole genome shotgun (WGS) entry which is preliminary data.</text>
</comment>
<dbReference type="RefSeq" id="WP_068923384.1">
    <property type="nucleotide sequence ID" value="NZ_BMQP01000025.1"/>
</dbReference>
<organism evidence="1 2">
    <name type="scientific">Planobispora rosea</name>
    <dbReference type="NCBI Taxonomy" id="35762"/>
    <lineage>
        <taxon>Bacteria</taxon>
        <taxon>Bacillati</taxon>
        <taxon>Actinomycetota</taxon>
        <taxon>Actinomycetes</taxon>
        <taxon>Streptosporangiales</taxon>
        <taxon>Streptosporangiaceae</taxon>
        <taxon>Planobispora</taxon>
    </lineage>
</organism>
<protein>
    <recommendedName>
        <fullName evidence="3">SIR2-like domain-containing protein</fullName>
    </recommendedName>
</protein>
<dbReference type="EMBL" id="BOOI01000045">
    <property type="protein sequence ID" value="GIH86273.1"/>
    <property type="molecule type" value="Genomic_DNA"/>
</dbReference>